<evidence type="ECO:0000259" key="1">
    <source>
        <dbReference type="Pfam" id="PF25213"/>
    </source>
</evidence>
<dbReference type="EMBL" id="BIXZ01000020">
    <property type="protein sequence ID" value="GCF16203.1"/>
    <property type="molecule type" value="Genomic_DNA"/>
</dbReference>
<proteinExistence type="predicted"/>
<dbReference type="RefSeq" id="WP_137685572.1">
    <property type="nucleotide sequence ID" value="NZ_BIXZ01000020.1"/>
</dbReference>
<name>A0A4C2EU88_9EURY</name>
<dbReference type="SUPFAM" id="SSF46785">
    <property type="entry name" value="Winged helix' DNA-binding domain"/>
    <property type="match status" value="1"/>
</dbReference>
<sequence length="141" mass="15204">MTAEPTTVAKHRDVLTVLSTPATKPELVETLDISRSTVDRAIDELVDHALVERRGSEYVATYAGRHGVAAYERYLDRVSALEAAQPVLGELLPDVDIDPAVLEGAQIVESTPEAPEAPIEANIDYLLDPTTFRGTGPTVLP</sequence>
<dbReference type="Gene3D" id="1.10.10.10">
    <property type="entry name" value="Winged helix-like DNA-binding domain superfamily/Winged helix DNA-binding domain"/>
    <property type="match status" value="1"/>
</dbReference>
<dbReference type="InterPro" id="IPR036388">
    <property type="entry name" value="WH-like_DNA-bd_sf"/>
</dbReference>
<dbReference type="OrthoDB" id="230385at2157"/>
<accession>A0A4C2EU88</accession>
<dbReference type="Pfam" id="PF25213">
    <property type="entry name" value="HVO_A0261_N"/>
    <property type="match status" value="1"/>
</dbReference>
<comment type="caution">
    <text evidence="2">The sequence shown here is derived from an EMBL/GenBank/DDBJ whole genome shotgun (WGS) entry which is preliminary data.</text>
</comment>
<gene>
    <name evidence="2" type="ORF">Harman_41380</name>
</gene>
<dbReference type="Proteomes" id="UP000304382">
    <property type="component" value="Unassembled WGS sequence"/>
</dbReference>
<reference evidence="2 3" key="1">
    <citation type="submission" date="2019-02" db="EMBL/GenBank/DDBJ databases">
        <title>Haloarcula mannanilyticum sp. nov., a mannan degrading haloarchaeon isolated from commercial salt.</title>
        <authorList>
            <person name="Enomoto S."/>
            <person name="Shimane Y."/>
            <person name="Kamekura M."/>
            <person name="Ito T."/>
            <person name="Moriya O."/>
            <person name="Ihara K."/>
            <person name="Takahashi-Ando N."/>
            <person name="Fukushima Y."/>
            <person name="Yoshida Y."/>
            <person name="Usama R."/>
            <person name="Takai K."/>
            <person name="Minegishi H."/>
        </authorList>
    </citation>
    <scope>NUCLEOTIDE SEQUENCE [LARGE SCALE GENOMIC DNA]</scope>
    <source>
        <strain evidence="2 3">MD130-1</strain>
    </source>
</reference>
<dbReference type="InterPro" id="IPR036390">
    <property type="entry name" value="WH_DNA-bd_sf"/>
</dbReference>
<protein>
    <recommendedName>
        <fullName evidence="1">HVO-A0261-like N-terminal domain-containing protein</fullName>
    </recommendedName>
</protein>
<feature type="domain" description="HVO-A0261-like N-terminal" evidence="1">
    <location>
        <begin position="6"/>
        <end position="80"/>
    </location>
</feature>
<dbReference type="AlphaFoldDB" id="A0A4C2EU88"/>
<evidence type="ECO:0000313" key="3">
    <source>
        <dbReference type="Proteomes" id="UP000304382"/>
    </source>
</evidence>
<evidence type="ECO:0000313" key="2">
    <source>
        <dbReference type="EMBL" id="GCF16203.1"/>
    </source>
</evidence>
<organism evidence="2 3">
    <name type="scientific">Haloarcula mannanilytica</name>
    <dbReference type="NCBI Taxonomy" id="2509225"/>
    <lineage>
        <taxon>Archaea</taxon>
        <taxon>Methanobacteriati</taxon>
        <taxon>Methanobacteriota</taxon>
        <taxon>Stenosarchaea group</taxon>
        <taxon>Halobacteria</taxon>
        <taxon>Halobacteriales</taxon>
        <taxon>Haloarculaceae</taxon>
        <taxon>Haloarcula</taxon>
    </lineage>
</organism>
<keyword evidence="3" id="KW-1185">Reference proteome</keyword>
<dbReference type="InterPro" id="IPR057527">
    <property type="entry name" value="HVO_A0261-like_N"/>
</dbReference>